<feature type="compositionally biased region" description="Basic residues" evidence="1">
    <location>
        <begin position="70"/>
        <end position="80"/>
    </location>
</feature>
<comment type="caution">
    <text evidence="3">The sequence shown here is derived from an EMBL/GenBank/DDBJ whole genome shotgun (WGS) entry which is preliminary data.</text>
</comment>
<dbReference type="InterPro" id="IPR038883">
    <property type="entry name" value="AN11006-like"/>
</dbReference>
<evidence type="ECO:0000259" key="2">
    <source>
        <dbReference type="Pfam" id="PF24864"/>
    </source>
</evidence>
<feature type="compositionally biased region" description="Low complexity" evidence="1">
    <location>
        <begin position="81"/>
        <end position="91"/>
    </location>
</feature>
<dbReference type="InterPro" id="IPR056632">
    <property type="entry name" value="DUF7730"/>
</dbReference>
<sequence length="484" mass="54919">MSDSDSDARPTLLRIPGEIRNNIYAHLLLFPHPVHIYRWQPNNNNNNNNNNNSSSSSSSSSRRDTTTTTRNKHKHKHKHNPSSSSSSSSSSKKNHHRSLSTTLLPLLLTCRQTHGEATALFYAHNRFGLPPTVLRHAPRQTQLNLLFRHFLDRVGPRNAALLRHLVIPFPVSLPLPFAAVGAETRDRDRGYNNNTSSDGWGNDHDYGHGYGYHGGSSAVLLLLPLLLSALRQRCPNLESLEFDLRWDRAAVMQLMVAAHRPAWLLGGGLGDDEGDGDGDGDGARPVRVAVCLGYDYSGHYSEKSGGEEEEEEAAGRRRRGRRMSPSEVRWKRMNRVVEEGLGWRVVVRSCKDDEEEEKEEEALLEGVLKQPEGSSSSSDWYPREARDPRAAVVWALSERVLQSEVHSRWPGVDWAKSKLQSVPEWLYEEYQRWRHTMALKSMYVRVRWCNLEALHLDAVVPRLAKPKGGIRGIFGFRRRRRSDE</sequence>
<evidence type="ECO:0000313" key="4">
    <source>
        <dbReference type="Proteomes" id="UP001273166"/>
    </source>
</evidence>
<accession>A0AAJ0GKV0</accession>
<protein>
    <recommendedName>
        <fullName evidence="2">DUF7730 domain-containing protein</fullName>
    </recommendedName>
</protein>
<organism evidence="3 4">
    <name type="scientific">Chaetomium strumarium</name>
    <dbReference type="NCBI Taxonomy" id="1170767"/>
    <lineage>
        <taxon>Eukaryota</taxon>
        <taxon>Fungi</taxon>
        <taxon>Dikarya</taxon>
        <taxon>Ascomycota</taxon>
        <taxon>Pezizomycotina</taxon>
        <taxon>Sordariomycetes</taxon>
        <taxon>Sordariomycetidae</taxon>
        <taxon>Sordariales</taxon>
        <taxon>Chaetomiaceae</taxon>
        <taxon>Chaetomium</taxon>
    </lineage>
</organism>
<dbReference type="Pfam" id="PF24864">
    <property type="entry name" value="DUF7730"/>
    <property type="match status" value="1"/>
</dbReference>
<dbReference type="PANTHER" id="PTHR42085:SF4">
    <property type="entry name" value="F-BOX DOMAIN-CONTAINING PROTEIN"/>
    <property type="match status" value="1"/>
</dbReference>
<dbReference type="EMBL" id="JAUDZG010000008">
    <property type="protein sequence ID" value="KAK3301799.1"/>
    <property type="molecule type" value="Genomic_DNA"/>
</dbReference>
<dbReference type="PANTHER" id="PTHR42085">
    <property type="entry name" value="F-BOX DOMAIN-CONTAINING PROTEIN"/>
    <property type="match status" value="1"/>
</dbReference>
<dbReference type="AlphaFoldDB" id="A0AAJ0GKV0"/>
<dbReference type="GeneID" id="87882911"/>
<dbReference type="Proteomes" id="UP001273166">
    <property type="component" value="Unassembled WGS sequence"/>
</dbReference>
<feature type="domain" description="DUF7730" evidence="2">
    <location>
        <begin position="11"/>
        <end position="130"/>
    </location>
</feature>
<gene>
    <name evidence="3" type="ORF">B0T15DRAFT_323804</name>
</gene>
<proteinExistence type="predicted"/>
<feature type="region of interest" description="Disordered" evidence="1">
    <location>
        <begin position="358"/>
        <end position="383"/>
    </location>
</feature>
<feature type="compositionally biased region" description="Low complexity" evidence="1">
    <location>
        <begin position="42"/>
        <end position="60"/>
    </location>
</feature>
<feature type="region of interest" description="Disordered" evidence="1">
    <location>
        <begin position="301"/>
        <end position="321"/>
    </location>
</feature>
<evidence type="ECO:0000313" key="3">
    <source>
        <dbReference type="EMBL" id="KAK3301799.1"/>
    </source>
</evidence>
<dbReference type="RefSeq" id="XP_062717579.1">
    <property type="nucleotide sequence ID" value="XM_062864082.1"/>
</dbReference>
<name>A0AAJ0GKV0_9PEZI</name>
<keyword evidence="4" id="KW-1185">Reference proteome</keyword>
<reference evidence="3" key="1">
    <citation type="journal article" date="2023" name="Mol. Phylogenet. Evol.">
        <title>Genome-scale phylogeny and comparative genomics of the fungal order Sordariales.</title>
        <authorList>
            <person name="Hensen N."/>
            <person name="Bonometti L."/>
            <person name="Westerberg I."/>
            <person name="Brannstrom I.O."/>
            <person name="Guillou S."/>
            <person name="Cros-Aarteil S."/>
            <person name="Calhoun S."/>
            <person name="Haridas S."/>
            <person name="Kuo A."/>
            <person name="Mondo S."/>
            <person name="Pangilinan J."/>
            <person name="Riley R."/>
            <person name="LaButti K."/>
            <person name="Andreopoulos B."/>
            <person name="Lipzen A."/>
            <person name="Chen C."/>
            <person name="Yan M."/>
            <person name="Daum C."/>
            <person name="Ng V."/>
            <person name="Clum A."/>
            <person name="Steindorff A."/>
            <person name="Ohm R.A."/>
            <person name="Martin F."/>
            <person name="Silar P."/>
            <person name="Natvig D.O."/>
            <person name="Lalanne C."/>
            <person name="Gautier V."/>
            <person name="Ament-Velasquez S.L."/>
            <person name="Kruys A."/>
            <person name="Hutchinson M.I."/>
            <person name="Powell A.J."/>
            <person name="Barry K."/>
            <person name="Miller A.N."/>
            <person name="Grigoriev I.V."/>
            <person name="Debuchy R."/>
            <person name="Gladieux P."/>
            <person name="Hiltunen Thoren M."/>
            <person name="Johannesson H."/>
        </authorList>
    </citation>
    <scope>NUCLEOTIDE SEQUENCE</scope>
    <source>
        <strain evidence="3">CBS 333.67</strain>
    </source>
</reference>
<feature type="region of interest" description="Disordered" evidence="1">
    <location>
        <begin position="41"/>
        <end position="98"/>
    </location>
</feature>
<reference evidence="3" key="2">
    <citation type="submission" date="2023-06" db="EMBL/GenBank/DDBJ databases">
        <authorList>
            <consortium name="Lawrence Berkeley National Laboratory"/>
            <person name="Mondo S.J."/>
            <person name="Hensen N."/>
            <person name="Bonometti L."/>
            <person name="Westerberg I."/>
            <person name="Brannstrom I.O."/>
            <person name="Guillou S."/>
            <person name="Cros-Aarteil S."/>
            <person name="Calhoun S."/>
            <person name="Haridas S."/>
            <person name="Kuo A."/>
            <person name="Pangilinan J."/>
            <person name="Riley R."/>
            <person name="Labutti K."/>
            <person name="Andreopoulos B."/>
            <person name="Lipzen A."/>
            <person name="Chen C."/>
            <person name="Yanf M."/>
            <person name="Daum C."/>
            <person name="Ng V."/>
            <person name="Clum A."/>
            <person name="Steindorff A."/>
            <person name="Ohm R."/>
            <person name="Martin F."/>
            <person name="Silar P."/>
            <person name="Natvig D."/>
            <person name="Lalanne C."/>
            <person name="Gautier V."/>
            <person name="Ament-Velasquez S.L."/>
            <person name="Kruys A."/>
            <person name="Hutchinson M.I."/>
            <person name="Powell A.J."/>
            <person name="Barry K."/>
            <person name="Miller A.N."/>
            <person name="Grigoriev I.V."/>
            <person name="Debuchy R."/>
            <person name="Gladieux P."/>
            <person name="Thoren M.H."/>
            <person name="Johannesson H."/>
        </authorList>
    </citation>
    <scope>NUCLEOTIDE SEQUENCE</scope>
    <source>
        <strain evidence="3">CBS 333.67</strain>
    </source>
</reference>
<evidence type="ECO:0000256" key="1">
    <source>
        <dbReference type="SAM" id="MobiDB-lite"/>
    </source>
</evidence>